<comment type="caution">
    <text evidence="1">The sequence shown here is derived from an EMBL/GenBank/DDBJ whole genome shotgun (WGS) entry which is preliminary data.</text>
</comment>
<dbReference type="InParanoid" id="A0A1V9XYL8"/>
<dbReference type="EMBL" id="MNPL01002081">
    <property type="protein sequence ID" value="OQR78561.1"/>
    <property type="molecule type" value="Genomic_DNA"/>
</dbReference>
<organism evidence="1 2">
    <name type="scientific">Tropilaelaps mercedesae</name>
    <dbReference type="NCBI Taxonomy" id="418985"/>
    <lineage>
        <taxon>Eukaryota</taxon>
        <taxon>Metazoa</taxon>
        <taxon>Ecdysozoa</taxon>
        <taxon>Arthropoda</taxon>
        <taxon>Chelicerata</taxon>
        <taxon>Arachnida</taxon>
        <taxon>Acari</taxon>
        <taxon>Parasitiformes</taxon>
        <taxon>Mesostigmata</taxon>
        <taxon>Gamasina</taxon>
        <taxon>Dermanyssoidea</taxon>
        <taxon>Laelapidae</taxon>
        <taxon>Tropilaelaps</taxon>
    </lineage>
</organism>
<gene>
    <name evidence="1" type="ORF">BIW11_02710</name>
</gene>
<evidence type="ECO:0000313" key="1">
    <source>
        <dbReference type="EMBL" id="OQR78561.1"/>
    </source>
</evidence>
<keyword evidence="2" id="KW-1185">Reference proteome</keyword>
<proteinExistence type="predicted"/>
<accession>A0A1V9XYL8</accession>
<reference evidence="1 2" key="1">
    <citation type="journal article" date="2017" name="Gigascience">
        <title>Draft genome of the honey bee ectoparasitic mite, Tropilaelaps mercedesae, is shaped by the parasitic life history.</title>
        <authorList>
            <person name="Dong X."/>
            <person name="Armstrong S.D."/>
            <person name="Xia D."/>
            <person name="Makepeace B.L."/>
            <person name="Darby A.C."/>
            <person name="Kadowaki T."/>
        </authorList>
    </citation>
    <scope>NUCLEOTIDE SEQUENCE [LARGE SCALE GENOMIC DNA]</scope>
    <source>
        <strain evidence="1">Wuxi-XJTLU</strain>
    </source>
</reference>
<dbReference type="Proteomes" id="UP000192247">
    <property type="component" value="Unassembled WGS sequence"/>
</dbReference>
<protein>
    <submittedName>
        <fullName evidence="1">Uncharacterized protein</fullName>
    </submittedName>
</protein>
<dbReference type="AlphaFoldDB" id="A0A1V9XYL8"/>
<name>A0A1V9XYL8_9ACAR</name>
<evidence type="ECO:0000313" key="2">
    <source>
        <dbReference type="Proteomes" id="UP000192247"/>
    </source>
</evidence>
<sequence>MGSSNNSWMGTFGGDACGWLRNVKRAAGQAVGEERTAALLDLEEQHTLGGSAAPARQQLIRQELAAADWR</sequence>